<dbReference type="NCBIfam" id="TIGR00133">
    <property type="entry name" value="gatB"/>
    <property type="match status" value="1"/>
</dbReference>
<evidence type="ECO:0000256" key="2">
    <source>
        <dbReference type="ARBA" id="ARBA00022598"/>
    </source>
</evidence>
<proteinExistence type="inferred from homology"/>
<name>A0A9P7GQB1_9AGAR</name>
<dbReference type="GO" id="GO:0032543">
    <property type="term" value="P:mitochondrial translation"/>
    <property type="evidence" value="ECO:0007669"/>
    <property type="project" value="TreeGrafter"/>
</dbReference>
<protein>
    <recommendedName>
        <fullName evidence="7">Asn/Gln amidotransferase domain-containing protein</fullName>
    </recommendedName>
</protein>
<dbReference type="GO" id="GO:0070681">
    <property type="term" value="P:glutaminyl-tRNAGln biosynthesis via transamidation"/>
    <property type="evidence" value="ECO:0007669"/>
    <property type="project" value="TreeGrafter"/>
</dbReference>
<dbReference type="AlphaFoldDB" id="A0A9P7GQB1"/>
<dbReference type="GO" id="GO:0030956">
    <property type="term" value="C:glutamyl-tRNA(Gln) amidotransferase complex"/>
    <property type="evidence" value="ECO:0007669"/>
    <property type="project" value="TreeGrafter"/>
</dbReference>
<evidence type="ECO:0000256" key="4">
    <source>
        <dbReference type="ARBA" id="ARBA00022840"/>
    </source>
</evidence>
<evidence type="ECO:0000313" key="9">
    <source>
        <dbReference type="Proteomes" id="UP000717328"/>
    </source>
</evidence>
<dbReference type="InterPro" id="IPR004413">
    <property type="entry name" value="GatB"/>
</dbReference>
<dbReference type="Pfam" id="PF02934">
    <property type="entry name" value="GatB_N"/>
    <property type="match status" value="1"/>
</dbReference>
<dbReference type="SUPFAM" id="SSF89095">
    <property type="entry name" value="GatB/YqeY motif"/>
    <property type="match status" value="2"/>
</dbReference>
<feature type="domain" description="Asn/Gln amidotransferase" evidence="7">
    <location>
        <begin position="301"/>
        <end position="467"/>
    </location>
</feature>
<comment type="catalytic activity">
    <reaction evidence="6">
        <text>L-glutamyl-tRNA(Gln) + L-glutamine + ATP + H2O = L-glutaminyl-tRNA(Gln) + L-glutamate + ADP + phosphate + H(+)</text>
        <dbReference type="Rhea" id="RHEA:17521"/>
        <dbReference type="Rhea" id="RHEA-COMP:9681"/>
        <dbReference type="Rhea" id="RHEA-COMP:9684"/>
        <dbReference type="ChEBI" id="CHEBI:15377"/>
        <dbReference type="ChEBI" id="CHEBI:15378"/>
        <dbReference type="ChEBI" id="CHEBI:29985"/>
        <dbReference type="ChEBI" id="CHEBI:30616"/>
        <dbReference type="ChEBI" id="CHEBI:43474"/>
        <dbReference type="ChEBI" id="CHEBI:58359"/>
        <dbReference type="ChEBI" id="CHEBI:78520"/>
        <dbReference type="ChEBI" id="CHEBI:78521"/>
        <dbReference type="ChEBI" id="CHEBI:456216"/>
    </reaction>
</comment>
<dbReference type="GO" id="GO:0005524">
    <property type="term" value="F:ATP binding"/>
    <property type="evidence" value="ECO:0007669"/>
    <property type="project" value="UniProtKB-KW"/>
</dbReference>
<dbReference type="OrthoDB" id="1722066at2759"/>
<dbReference type="Proteomes" id="UP000717328">
    <property type="component" value="Unassembled WGS sequence"/>
</dbReference>
<dbReference type="PANTHER" id="PTHR11659:SF0">
    <property type="entry name" value="GLUTAMYL-TRNA(GLN) AMIDOTRANSFERASE SUBUNIT B, MITOCHONDRIAL"/>
    <property type="match status" value="1"/>
</dbReference>
<dbReference type="PANTHER" id="PTHR11659">
    <property type="entry name" value="GLUTAMYL-TRNA GLN AMIDOTRANSFERASE SUBUNIT B MITOCHONDRIAL AND PROKARYOTIC PET112-RELATED"/>
    <property type="match status" value="1"/>
</dbReference>
<dbReference type="InterPro" id="IPR003789">
    <property type="entry name" value="Asn/Gln_tRNA_amidoTrase-B-like"/>
</dbReference>
<dbReference type="InterPro" id="IPR017959">
    <property type="entry name" value="Asn/Gln-tRNA_amidoTrfase_suB/E"/>
</dbReference>
<accession>A0A9P7GQB1</accession>
<comment type="caution">
    <text evidence="8">The sequence shown here is derived from an EMBL/GenBank/DDBJ whole genome shotgun (WGS) entry which is preliminary data.</text>
</comment>
<dbReference type="NCBIfam" id="NF004012">
    <property type="entry name" value="PRK05477.1-2"/>
    <property type="match status" value="1"/>
</dbReference>
<dbReference type="PROSITE" id="PS01234">
    <property type="entry name" value="GATB"/>
    <property type="match status" value="1"/>
</dbReference>
<keyword evidence="4" id="KW-0067">ATP-binding</keyword>
<keyword evidence="9" id="KW-1185">Reference proteome</keyword>
<evidence type="ECO:0000256" key="3">
    <source>
        <dbReference type="ARBA" id="ARBA00022741"/>
    </source>
</evidence>
<evidence type="ECO:0000256" key="6">
    <source>
        <dbReference type="ARBA" id="ARBA00047913"/>
    </source>
</evidence>
<keyword evidence="2" id="KW-0436">Ligase</keyword>
<sequence length="468" mass="52065">MALECNIQTRSSFDRKHYFYSDLPAGYQITQQYGQFVYRSSFTHLTITLAPIALGGKLAITLPNFPSLEVRIKQIQLEQDTAKSTFNPRTRTSHIDLNRAGTGLMEIVSEPDLRSPEEAGAYVRALQAVLRAVGASDGNMEQGSLRCDVNVSVNRVGRPPGTRCEIKNLNSVRHMMAAIVHEVSRQRAILESAPDPDTATVPQETRGFDEHRFETYKLRSKEDAPDYRYMPDPNLGVLVLTQARIQAVRDALPELPWDTRKRLQSDYGLSERDVEVLLNVDSGREVWYDGESRSAEAGAVAYFDRLCAGTGSTRRDPKVVVNWMTHELLGQLTARKETFKDNHLSVEQLGELIDMVQDKIITGTSGKMLLRHMLGHPSAKSTKEIAAELQLNAFASSSPSTTSDDSSSQSDALRELCREATVALPAEVEAFTKGNKNVLNKIVGRVMKDSRGRADAQAVRVMLEELLQ</sequence>
<organism evidence="8 9">
    <name type="scientific">Sphagnurus paluster</name>
    <dbReference type="NCBI Taxonomy" id="117069"/>
    <lineage>
        <taxon>Eukaryota</taxon>
        <taxon>Fungi</taxon>
        <taxon>Dikarya</taxon>
        <taxon>Basidiomycota</taxon>
        <taxon>Agaricomycotina</taxon>
        <taxon>Agaricomycetes</taxon>
        <taxon>Agaricomycetidae</taxon>
        <taxon>Agaricales</taxon>
        <taxon>Tricholomatineae</taxon>
        <taxon>Lyophyllaceae</taxon>
        <taxon>Sphagnurus</taxon>
    </lineage>
</organism>
<comment type="similarity">
    <text evidence="1">Belongs to the GatB/GatE family. GatB subfamily.</text>
</comment>
<dbReference type="SUPFAM" id="SSF55931">
    <property type="entry name" value="Glutamine synthetase/guanido kinase"/>
    <property type="match status" value="1"/>
</dbReference>
<dbReference type="InterPro" id="IPR006075">
    <property type="entry name" value="Asn/Gln-tRNA_Trfase_suB/E_cat"/>
</dbReference>
<evidence type="ECO:0000256" key="1">
    <source>
        <dbReference type="ARBA" id="ARBA00005306"/>
    </source>
</evidence>
<dbReference type="InterPro" id="IPR018027">
    <property type="entry name" value="Asn/Gln_amidotransferase"/>
</dbReference>
<dbReference type="GO" id="GO:0050567">
    <property type="term" value="F:glutaminyl-tRNA synthase (glutamine-hydrolyzing) activity"/>
    <property type="evidence" value="ECO:0007669"/>
    <property type="project" value="TreeGrafter"/>
</dbReference>
<evidence type="ECO:0000256" key="5">
    <source>
        <dbReference type="ARBA" id="ARBA00022917"/>
    </source>
</evidence>
<keyword evidence="3" id="KW-0547">Nucleotide-binding</keyword>
<keyword evidence="5" id="KW-0648">Protein biosynthesis</keyword>
<reference evidence="8" key="2">
    <citation type="submission" date="2021-10" db="EMBL/GenBank/DDBJ databases">
        <title>Phylogenomics reveals ancestral predisposition of the termite-cultivated fungus Termitomyces towards a domesticated lifestyle.</title>
        <authorList>
            <person name="Auxier B."/>
            <person name="Grum-Grzhimaylo A."/>
            <person name="Cardenas M.E."/>
            <person name="Lodge J.D."/>
            <person name="Laessoe T."/>
            <person name="Pedersen O."/>
            <person name="Smith M.E."/>
            <person name="Kuyper T.W."/>
            <person name="Franco-Molano E.A."/>
            <person name="Baroni T.J."/>
            <person name="Aanen D.K."/>
        </authorList>
    </citation>
    <scope>NUCLEOTIDE SEQUENCE</scope>
    <source>
        <strain evidence="8">D49</strain>
    </source>
</reference>
<dbReference type="GO" id="GO:0005739">
    <property type="term" value="C:mitochondrion"/>
    <property type="evidence" value="ECO:0007669"/>
    <property type="project" value="TreeGrafter"/>
</dbReference>
<dbReference type="InterPro" id="IPR014746">
    <property type="entry name" value="Gln_synth/guanido_kin_cat_dom"/>
</dbReference>
<dbReference type="InterPro" id="IPR023168">
    <property type="entry name" value="GatB_Yqey_C_2"/>
</dbReference>
<dbReference type="Pfam" id="PF02637">
    <property type="entry name" value="GatB_Yqey"/>
    <property type="match status" value="1"/>
</dbReference>
<dbReference type="InterPro" id="IPR017958">
    <property type="entry name" value="Gln-tRNA_amidoTrfase_suB_CS"/>
</dbReference>
<gene>
    <name evidence="8" type="ORF">H0H81_005918</name>
</gene>
<evidence type="ECO:0000259" key="7">
    <source>
        <dbReference type="SMART" id="SM00845"/>
    </source>
</evidence>
<reference evidence="8" key="1">
    <citation type="submission" date="2021-02" db="EMBL/GenBank/DDBJ databases">
        <authorList>
            <person name="Nieuwenhuis M."/>
            <person name="Van De Peppel L.J.J."/>
        </authorList>
    </citation>
    <scope>NUCLEOTIDE SEQUENCE</scope>
    <source>
        <strain evidence="8">D49</strain>
    </source>
</reference>
<evidence type="ECO:0000313" key="8">
    <source>
        <dbReference type="EMBL" id="KAG5654231.1"/>
    </source>
</evidence>
<dbReference type="SMART" id="SM00845">
    <property type="entry name" value="GatB_Yqey"/>
    <property type="match status" value="1"/>
</dbReference>
<dbReference type="Gene3D" id="1.10.10.410">
    <property type="match status" value="1"/>
</dbReference>
<dbReference type="EMBL" id="JABCKI010000015">
    <property type="protein sequence ID" value="KAG5654231.1"/>
    <property type="molecule type" value="Genomic_DNA"/>
</dbReference>